<reference evidence="3 4" key="1">
    <citation type="journal article" date="2019" name="Nat. Ecol. Evol.">
        <title>Megaphylogeny resolves global patterns of mushroom evolution.</title>
        <authorList>
            <person name="Varga T."/>
            <person name="Krizsan K."/>
            <person name="Foldi C."/>
            <person name="Dima B."/>
            <person name="Sanchez-Garcia M."/>
            <person name="Sanchez-Ramirez S."/>
            <person name="Szollosi G.J."/>
            <person name="Szarkandi J.G."/>
            <person name="Papp V."/>
            <person name="Albert L."/>
            <person name="Andreopoulos W."/>
            <person name="Angelini C."/>
            <person name="Antonin V."/>
            <person name="Barry K.W."/>
            <person name="Bougher N.L."/>
            <person name="Buchanan P."/>
            <person name="Buyck B."/>
            <person name="Bense V."/>
            <person name="Catcheside P."/>
            <person name="Chovatia M."/>
            <person name="Cooper J."/>
            <person name="Damon W."/>
            <person name="Desjardin D."/>
            <person name="Finy P."/>
            <person name="Geml J."/>
            <person name="Haridas S."/>
            <person name="Hughes K."/>
            <person name="Justo A."/>
            <person name="Karasinski D."/>
            <person name="Kautmanova I."/>
            <person name="Kiss B."/>
            <person name="Kocsube S."/>
            <person name="Kotiranta H."/>
            <person name="LaButti K.M."/>
            <person name="Lechner B.E."/>
            <person name="Liimatainen K."/>
            <person name="Lipzen A."/>
            <person name="Lukacs Z."/>
            <person name="Mihaltcheva S."/>
            <person name="Morgado L.N."/>
            <person name="Niskanen T."/>
            <person name="Noordeloos M.E."/>
            <person name="Ohm R.A."/>
            <person name="Ortiz-Santana B."/>
            <person name="Ovrebo C."/>
            <person name="Racz N."/>
            <person name="Riley R."/>
            <person name="Savchenko A."/>
            <person name="Shiryaev A."/>
            <person name="Soop K."/>
            <person name="Spirin V."/>
            <person name="Szebenyi C."/>
            <person name="Tomsovsky M."/>
            <person name="Tulloss R.E."/>
            <person name="Uehling J."/>
            <person name="Grigoriev I.V."/>
            <person name="Vagvolgyi C."/>
            <person name="Papp T."/>
            <person name="Martin F.M."/>
            <person name="Miettinen O."/>
            <person name="Hibbett D.S."/>
            <person name="Nagy L.G."/>
        </authorList>
    </citation>
    <scope>NUCLEOTIDE SEQUENCE [LARGE SCALE GENOMIC DNA]</scope>
    <source>
        <strain evidence="3 4">CBS 121175</strain>
    </source>
</reference>
<dbReference type="OrthoDB" id="6077919at2759"/>
<evidence type="ECO:0000256" key="1">
    <source>
        <dbReference type="PROSITE-ProRule" id="PRU00042"/>
    </source>
</evidence>
<dbReference type="PROSITE" id="PS00028">
    <property type="entry name" value="ZINC_FINGER_C2H2_1"/>
    <property type="match status" value="1"/>
</dbReference>
<evidence type="ECO:0000313" key="4">
    <source>
        <dbReference type="Proteomes" id="UP000307440"/>
    </source>
</evidence>
<dbReference type="AlphaFoldDB" id="A0A5C3KIN9"/>
<keyword evidence="1" id="KW-0479">Metal-binding</keyword>
<name>A0A5C3KIN9_COPMA</name>
<keyword evidence="4" id="KW-1185">Reference proteome</keyword>
<dbReference type="Proteomes" id="UP000307440">
    <property type="component" value="Unassembled WGS sequence"/>
</dbReference>
<keyword evidence="1" id="KW-0863">Zinc-finger</keyword>
<organism evidence="3 4">
    <name type="scientific">Coprinopsis marcescibilis</name>
    <name type="common">Agaric fungus</name>
    <name type="synonym">Psathyrella marcescibilis</name>
    <dbReference type="NCBI Taxonomy" id="230819"/>
    <lineage>
        <taxon>Eukaryota</taxon>
        <taxon>Fungi</taxon>
        <taxon>Dikarya</taxon>
        <taxon>Basidiomycota</taxon>
        <taxon>Agaricomycotina</taxon>
        <taxon>Agaricomycetes</taxon>
        <taxon>Agaricomycetidae</taxon>
        <taxon>Agaricales</taxon>
        <taxon>Agaricineae</taxon>
        <taxon>Psathyrellaceae</taxon>
        <taxon>Coprinopsis</taxon>
    </lineage>
</organism>
<dbReference type="InterPro" id="IPR013087">
    <property type="entry name" value="Znf_C2H2_type"/>
</dbReference>
<proteinExistence type="predicted"/>
<feature type="domain" description="C2H2-type" evidence="2">
    <location>
        <begin position="29"/>
        <end position="51"/>
    </location>
</feature>
<evidence type="ECO:0000259" key="2">
    <source>
        <dbReference type="PROSITE" id="PS50157"/>
    </source>
</evidence>
<gene>
    <name evidence="3" type="ORF">FA15DRAFT_659333</name>
</gene>
<keyword evidence="1" id="KW-0862">Zinc</keyword>
<protein>
    <recommendedName>
        <fullName evidence="2">C2H2-type domain-containing protein</fullName>
    </recommendedName>
</protein>
<accession>A0A5C3KIN9</accession>
<sequence length="151" mass="17133">MPRASKADHDVRVHGKPFYKEDIPENSPLKCEQCNRVFRTERILKSHLLNHGIGLDSDPVEASQIIPQPENNDMPRNVDPAWIFANAKKDSNPIRDSDGPDADTLADIEFRRKACYPHVNPDNIHMSPHDGFPLPLKFLRLCYTPEPTVDG</sequence>
<dbReference type="GO" id="GO:0008270">
    <property type="term" value="F:zinc ion binding"/>
    <property type="evidence" value="ECO:0007669"/>
    <property type="project" value="UniProtKB-KW"/>
</dbReference>
<dbReference type="PROSITE" id="PS50157">
    <property type="entry name" value="ZINC_FINGER_C2H2_2"/>
    <property type="match status" value="1"/>
</dbReference>
<evidence type="ECO:0000313" key="3">
    <source>
        <dbReference type="EMBL" id="TFK20119.1"/>
    </source>
</evidence>
<dbReference type="EMBL" id="ML210311">
    <property type="protein sequence ID" value="TFK20119.1"/>
    <property type="molecule type" value="Genomic_DNA"/>
</dbReference>